<dbReference type="Proteomes" id="UP000266552">
    <property type="component" value="Chromosome"/>
</dbReference>
<dbReference type="SUPFAM" id="SSF55874">
    <property type="entry name" value="ATPase domain of HSP90 chaperone/DNA topoisomerase II/histidine kinase"/>
    <property type="match status" value="1"/>
</dbReference>
<evidence type="ECO:0000256" key="8">
    <source>
        <dbReference type="ARBA" id="ARBA00023012"/>
    </source>
</evidence>
<reference evidence="11 12" key="1">
    <citation type="submission" date="2018-09" db="EMBL/GenBank/DDBJ databases">
        <title>Genome Sequence of Paenibacillus lautus Strain E7593-69, Azo Dye-Degrading Bacteria, Isolated from Commercial Tattoo Inks.</title>
        <authorList>
            <person name="Nho S.W."/>
            <person name="Kim S.-J."/>
            <person name="Kweon O."/>
            <person name="Cerniglia C.E."/>
        </authorList>
    </citation>
    <scope>NUCLEOTIDE SEQUENCE [LARGE SCALE GENOMIC DNA]</scope>
    <source>
        <strain evidence="11 12">E7593-69</strain>
    </source>
</reference>
<evidence type="ECO:0000256" key="1">
    <source>
        <dbReference type="ARBA" id="ARBA00000085"/>
    </source>
</evidence>
<dbReference type="InterPro" id="IPR011712">
    <property type="entry name" value="Sig_transdc_His_kin_sub3_dim/P"/>
</dbReference>
<accession>A0A385TTV2</accession>
<dbReference type="Gene3D" id="3.30.565.10">
    <property type="entry name" value="Histidine kinase-like ATPase, C-terminal domain"/>
    <property type="match status" value="1"/>
</dbReference>
<organism evidence="11 12">
    <name type="scientific">Paenibacillus lautus</name>
    <name type="common">Bacillus lautus</name>
    <dbReference type="NCBI Taxonomy" id="1401"/>
    <lineage>
        <taxon>Bacteria</taxon>
        <taxon>Bacillati</taxon>
        <taxon>Bacillota</taxon>
        <taxon>Bacilli</taxon>
        <taxon>Bacillales</taxon>
        <taxon>Paenibacillaceae</taxon>
        <taxon>Paenibacillus</taxon>
    </lineage>
</organism>
<evidence type="ECO:0000256" key="4">
    <source>
        <dbReference type="ARBA" id="ARBA00022679"/>
    </source>
</evidence>
<dbReference type="KEGG" id="plw:D5F53_17165"/>
<dbReference type="Gene3D" id="1.20.5.1930">
    <property type="match status" value="1"/>
</dbReference>
<feature type="transmembrane region" description="Helical" evidence="9">
    <location>
        <begin position="69"/>
        <end position="87"/>
    </location>
</feature>
<dbReference type="Pfam" id="PF07730">
    <property type="entry name" value="HisKA_3"/>
    <property type="match status" value="1"/>
</dbReference>
<dbReference type="AlphaFoldDB" id="A0A385TTV2"/>
<dbReference type="EMBL" id="CP032412">
    <property type="protein sequence ID" value="AYB47860.1"/>
    <property type="molecule type" value="Genomic_DNA"/>
</dbReference>
<dbReference type="PANTHER" id="PTHR24421">
    <property type="entry name" value="NITRATE/NITRITE SENSOR PROTEIN NARX-RELATED"/>
    <property type="match status" value="1"/>
</dbReference>
<sequence length="395" mass="44409">MKRLIRKRGEPVRSFWIWFLFLVLSWLCAFVPVLQHVDPDPLPWRLGSSAIFFTGFFLAPLYRARPAMLFVTLLATSVFSVISLWPASTAATNPYVLLVYSILAGKAAYRLPAVHAACIGFVLAAGAMVPGLFGYSGFPGLFLVLYSVILAIALTLFRTIWSRYDEAVVRNETLLSEYRNMKRRLITDEQHARQEERAQVGRDIHDSVGHKLTALLMQLEVHRMQADGDTAEVLKGLKALAKESLEETRNAVKTMKQQETSGLPAIIGLLRRLESESFVRVNLTARHGALIVPLNNIQSIAVYRAVQEAMTNAMKHGSAREVHILFEAPGGGLFRFEVSNPYLRDRNTYREGYGLKAMRERMEEAGGELHVSMYDNQFIVRGTLFMSKLTGEGDR</sequence>
<dbReference type="CDD" id="cd16917">
    <property type="entry name" value="HATPase_UhpB-NarQ-NarX-like"/>
    <property type="match status" value="1"/>
</dbReference>
<keyword evidence="5" id="KW-0547">Nucleotide-binding</keyword>
<feature type="transmembrane region" description="Helical" evidence="9">
    <location>
        <begin position="116"/>
        <end position="135"/>
    </location>
</feature>
<dbReference type="GO" id="GO:0000155">
    <property type="term" value="F:phosphorelay sensor kinase activity"/>
    <property type="evidence" value="ECO:0007669"/>
    <property type="project" value="InterPro"/>
</dbReference>
<keyword evidence="12" id="KW-1185">Reference proteome</keyword>
<evidence type="ECO:0000256" key="3">
    <source>
        <dbReference type="ARBA" id="ARBA00022553"/>
    </source>
</evidence>
<feature type="transmembrane region" description="Helical" evidence="9">
    <location>
        <begin position="141"/>
        <end position="161"/>
    </location>
</feature>
<evidence type="ECO:0000313" key="12">
    <source>
        <dbReference type="Proteomes" id="UP000266552"/>
    </source>
</evidence>
<dbReference type="InterPro" id="IPR036890">
    <property type="entry name" value="HATPase_C_sf"/>
</dbReference>
<evidence type="ECO:0000256" key="5">
    <source>
        <dbReference type="ARBA" id="ARBA00022741"/>
    </source>
</evidence>
<dbReference type="PANTHER" id="PTHR24421:SF10">
    <property type="entry name" value="NITRATE_NITRITE SENSOR PROTEIN NARQ"/>
    <property type="match status" value="1"/>
</dbReference>
<evidence type="ECO:0000256" key="6">
    <source>
        <dbReference type="ARBA" id="ARBA00022777"/>
    </source>
</evidence>
<keyword evidence="9" id="KW-0812">Transmembrane</keyword>
<keyword evidence="7" id="KW-0067">ATP-binding</keyword>
<feature type="domain" description="Signal transduction histidine kinase subgroup 3 dimerisation and phosphoacceptor" evidence="10">
    <location>
        <begin position="196"/>
        <end position="258"/>
    </location>
</feature>
<dbReference type="EC" id="2.7.13.3" evidence="2"/>
<feature type="transmembrane region" description="Helical" evidence="9">
    <location>
        <begin position="12"/>
        <end position="34"/>
    </location>
</feature>
<dbReference type="GO" id="GO:0016020">
    <property type="term" value="C:membrane"/>
    <property type="evidence" value="ECO:0007669"/>
    <property type="project" value="InterPro"/>
</dbReference>
<dbReference type="GO" id="GO:0046983">
    <property type="term" value="F:protein dimerization activity"/>
    <property type="evidence" value="ECO:0007669"/>
    <property type="project" value="InterPro"/>
</dbReference>
<evidence type="ECO:0000256" key="2">
    <source>
        <dbReference type="ARBA" id="ARBA00012438"/>
    </source>
</evidence>
<evidence type="ECO:0000259" key="10">
    <source>
        <dbReference type="Pfam" id="PF07730"/>
    </source>
</evidence>
<proteinExistence type="predicted"/>
<name>A0A385TTV2_PAELA</name>
<protein>
    <recommendedName>
        <fullName evidence="2">histidine kinase</fullName>
        <ecNumber evidence="2">2.7.13.3</ecNumber>
    </recommendedName>
</protein>
<dbReference type="GO" id="GO:0005524">
    <property type="term" value="F:ATP binding"/>
    <property type="evidence" value="ECO:0007669"/>
    <property type="project" value="UniProtKB-KW"/>
</dbReference>
<evidence type="ECO:0000256" key="7">
    <source>
        <dbReference type="ARBA" id="ARBA00022840"/>
    </source>
</evidence>
<keyword evidence="6 11" id="KW-0418">Kinase</keyword>
<keyword evidence="3" id="KW-0597">Phosphoprotein</keyword>
<evidence type="ECO:0000256" key="9">
    <source>
        <dbReference type="SAM" id="Phobius"/>
    </source>
</evidence>
<dbReference type="InterPro" id="IPR050482">
    <property type="entry name" value="Sensor_HK_TwoCompSys"/>
</dbReference>
<gene>
    <name evidence="11" type="ORF">D5F53_17165</name>
</gene>
<keyword evidence="8" id="KW-0902">Two-component regulatory system</keyword>
<keyword evidence="9" id="KW-0472">Membrane</keyword>
<keyword evidence="9" id="KW-1133">Transmembrane helix</keyword>
<evidence type="ECO:0000313" key="11">
    <source>
        <dbReference type="EMBL" id="AYB47860.1"/>
    </source>
</evidence>
<keyword evidence="4" id="KW-0808">Transferase</keyword>
<comment type="catalytic activity">
    <reaction evidence="1">
        <text>ATP + protein L-histidine = ADP + protein N-phospho-L-histidine.</text>
        <dbReference type="EC" id="2.7.13.3"/>
    </reaction>
</comment>
<feature type="transmembrane region" description="Helical" evidence="9">
    <location>
        <begin position="46"/>
        <end position="62"/>
    </location>
</feature>